<dbReference type="InterPro" id="IPR023214">
    <property type="entry name" value="HAD_sf"/>
</dbReference>
<proteinExistence type="predicted"/>
<dbReference type="Gene3D" id="1.10.150.240">
    <property type="entry name" value="Putative phosphatase, domain 2"/>
    <property type="match status" value="1"/>
</dbReference>
<name>A0A267MPI6_9FIRM</name>
<reference evidence="1 2" key="1">
    <citation type="submission" date="2017-06" db="EMBL/GenBank/DDBJ databases">
        <title>Draft genome sequence of anaerobic fermentative bacterium Anaeromicrobium sediminis DY2726D isolated from West Pacific Ocean sediments.</title>
        <authorList>
            <person name="Zeng X."/>
        </authorList>
    </citation>
    <scope>NUCLEOTIDE SEQUENCE [LARGE SCALE GENOMIC DNA]</scope>
    <source>
        <strain evidence="1 2">DY2726D</strain>
    </source>
</reference>
<accession>A0A267MPI6</accession>
<dbReference type="SFLD" id="SFLDG01129">
    <property type="entry name" value="C1.5:_HAD__Beta-PGM__Phosphata"/>
    <property type="match status" value="1"/>
</dbReference>
<dbReference type="InterPro" id="IPR036412">
    <property type="entry name" value="HAD-like_sf"/>
</dbReference>
<dbReference type="RefSeq" id="WP_095131084.1">
    <property type="nucleotide sequence ID" value="NZ_NIBG01000002.1"/>
</dbReference>
<dbReference type="Pfam" id="PF13419">
    <property type="entry name" value="HAD_2"/>
    <property type="match status" value="1"/>
</dbReference>
<evidence type="ECO:0000313" key="2">
    <source>
        <dbReference type="Proteomes" id="UP000216024"/>
    </source>
</evidence>
<dbReference type="GO" id="GO:0008967">
    <property type="term" value="F:phosphoglycolate phosphatase activity"/>
    <property type="evidence" value="ECO:0007669"/>
    <property type="project" value="TreeGrafter"/>
</dbReference>
<dbReference type="InterPro" id="IPR050155">
    <property type="entry name" value="HAD-like_hydrolase_sf"/>
</dbReference>
<dbReference type="SFLD" id="SFLDS00003">
    <property type="entry name" value="Haloacid_Dehalogenase"/>
    <property type="match status" value="1"/>
</dbReference>
<dbReference type="InterPro" id="IPR041492">
    <property type="entry name" value="HAD_2"/>
</dbReference>
<evidence type="ECO:0000313" key="1">
    <source>
        <dbReference type="EMBL" id="PAB60640.1"/>
    </source>
</evidence>
<dbReference type="PANTHER" id="PTHR43434:SF1">
    <property type="entry name" value="PHOSPHOGLYCOLATE PHOSPHATASE"/>
    <property type="match status" value="1"/>
</dbReference>
<dbReference type="OrthoDB" id="9781769at2"/>
<sequence length="222" mass="25433">MDNILLVWDIDGTLIKSHGSGRKALDKAFFQVYGIEDAFLDIDMAGRIDAAIVGDALKKHRVELKEEFFIIYKEILKEVVKIKESVEVLPGIREILENAVKYKKIHHVLGTGNMIDGARIKLSSHELNSYFPTGGFGDQLMERWEVIKMAIEEGERHYNTKYEKENIYIVGDTPRDIECAKILGTKSIAVATGNYEYEVLKEHEPDYIFHDLLETKGFFHLL</sequence>
<dbReference type="GO" id="GO:0005829">
    <property type="term" value="C:cytosol"/>
    <property type="evidence" value="ECO:0007669"/>
    <property type="project" value="TreeGrafter"/>
</dbReference>
<dbReference type="PANTHER" id="PTHR43434">
    <property type="entry name" value="PHOSPHOGLYCOLATE PHOSPHATASE"/>
    <property type="match status" value="1"/>
</dbReference>
<organism evidence="1 2">
    <name type="scientific">Anaeromicrobium sediminis</name>
    <dbReference type="NCBI Taxonomy" id="1478221"/>
    <lineage>
        <taxon>Bacteria</taxon>
        <taxon>Bacillati</taxon>
        <taxon>Bacillota</taxon>
        <taxon>Clostridia</taxon>
        <taxon>Peptostreptococcales</taxon>
        <taxon>Thermotaleaceae</taxon>
        <taxon>Anaeromicrobium</taxon>
    </lineage>
</organism>
<dbReference type="AlphaFoldDB" id="A0A267MPI6"/>
<dbReference type="SUPFAM" id="SSF56784">
    <property type="entry name" value="HAD-like"/>
    <property type="match status" value="1"/>
</dbReference>
<dbReference type="Proteomes" id="UP000216024">
    <property type="component" value="Unassembled WGS sequence"/>
</dbReference>
<gene>
    <name evidence="1" type="ORF">CCE28_03610</name>
</gene>
<dbReference type="InterPro" id="IPR023198">
    <property type="entry name" value="PGP-like_dom2"/>
</dbReference>
<dbReference type="GO" id="GO:0006281">
    <property type="term" value="P:DNA repair"/>
    <property type="evidence" value="ECO:0007669"/>
    <property type="project" value="TreeGrafter"/>
</dbReference>
<keyword evidence="2" id="KW-1185">Reference proteome</keyword>
<protein>
    <recommendedName>
        <fullName evidence="3">Haloacid dehalogenase</fullName>
    </recommendedName>
</protein>
<evidence type="ECO:0008006" key="3">
    <source>
        <dbReference type="Google" id="ProtNLM"/>
    </source>
</evidence>
<comment type="caution">
    <text evidence="1">The sequence shown here is derived from an EMBL/GenBank/DDBJ whole genome shotgun (WGS) entry which is preliminary data.</text>
</comment>
<dbReference type="EMBL" id="NIBG01000002">
    <property type="protein sequence ID" value="PAB60640.1"/>
    <property type="molecule type" value="Genomic_DNA"/>
</dbReference>
<dbReference type="Gene3D" id="3.40.50.1000">
    <property type="entry name" value="HAD superfamily/HAD-like"/>
    <property type="match status" value="1"/>
</dbReference>